<dbReference type="NCBIfam" id="NF006181">
    <property type="entry name" value="PRK08314.1"/>
    <property type="match status" value="1"/>
</dbReference>
<dbReference type="Gene3D" id="3.30.300.30">
    <property type="match status" value="1"/>
</dbReference>
<dbReference type="InterPro" id="IPR050237">
    <property type="entry name" value="ATP-dep_AMP-bd_enzyme"/>
</dbReference>
<dbReference type="InterPro" id="IPR025110">
    <property type="entry name" value="AMP-bd_C"/>
</dbReference>
<gene>
    <name evidence="3" type="ORF">HB776_18640</name>
</gene>
<name>A0A7G6U1W1_9BRAD</name>
<dbReference type="PANTHER" id="PTHR43767">
    <property type="entry name" value="LONG-CHAIN-FATTY-ACID--COA LIGASE"/>
    <property type="match status" value="1"/>
</dbReference>
<sequence length="577" mass="63161">MAAGRSLPRSGTSSPEYLHEDRVRRLAVSDVSPFWPPGEPHTLPLPEGVLYDALVRAATARPDHPATLFYGEVLTYAELLRQVDALAGYLQNICGVKRGDRVMVALQNSPQYVISYYAVMRADAVVVPINPMNKTAELDYMASDSGARVAIVGSDLVDVFAPLLGNAINSIIVAHYRDYVPETSPYTLPACVTQNGSCPTAPGWRAWDYVIARNETPSPMTATPADLCLFPYTSGTTGKPKACMHLHSSVLFTAVLQARWYRLGGDDVLTGAQPFFHVAGMQGSMNAAISVGATLMLMARWDKDLIPPLFEAHGVTFWNAAPTMIVDVLSSPTFREECFAKLKVITGGGATMPVAVAERLKTRFSLEFVEGYGMTETMSPTHINPMEAPRRQCLGIAVHQTDARIIDPDTLTELGSDAIGEIVVNGPQVLQNYWNKPEANETAFVTLGGKRFLRTGDLGYRDRDGYFFAVDRLKRMINVSGFKVWPAEVESIMYGHLAIKECCIISTPDSYRGESVKALVVLHDAAKASTTADDIIGWARGAMANYKTPRSVVLVDSLPRSESNKISWRSLQEAEWT</sequence>
<protein>
    <submittedName>
        <fullName evidence="3">AMP-binding protein</fullName>
    </submittedName>
</protein>
<dbReference type="KEGG" id="trb:HB776_18640"/>
<dbReference type="PANTHER" id="PTHR43767:SF1">
    <property type="entry name" value="NONRIBOSOMAL PEPTIDE SYNTHASE PES1 (EUROFUNG)-RELATED"/>
    <property type="match status" value="1"/>
</dbReference>
<evidence type="ECO:0000313" key="3">
    <source>
        <dbReference type="EMBL" id="QND72993.1"/>
    </source>
</evidence>
<dbReference type="Pfam" id="PF13193">
    <property type="entry name" value="AMP-binding_C"/>
    <property type="match status" value="1"/>
</dbReference>
<dbReference type="SUPFAM" id="SSF56801">
    <property type="entry name" value="Acetyl-CoA synthetase-like"/>
    <property type="match status" value="1"/>
</dbReference>
<dbReference type="AlphaFoldDB" id="A0A7G6U1W1"/>
<dbReference type="GO" id="GO:0016878">
    <property type="term" value="F:acid-thiol ligase activity"/>
    <property type="evidence" value="ECO:0007669"/>
    <property type="project" value="UniProtKB-ARBA"/>
</dbReference>
<proteinExistence type="predicted"/>
<dbReference type="PROSITE" id="PS00455">
    <property type="entry name" value="AMP_BINDING"/>
    <property type="match status" value="1"/>
</dbReference>
<reference evidence="4" key="1">
    <citation type="journal article" date="2020" name="Mol. Plant Microbe">
        <title>Rhizobial microsymbionts of the narrowly endemic Oxytropis species growing in Kamchatka are characterized by significant genetic diversity and possess a set of genes that are associated with T3SS and T6SS secretion systems and can affect the development of symbiosis.</title>
        <authorList>
            <person name="Safronova V."/>
            <person name="Guro P."/>
            <person name="Sazanova A."/>
            <person name="Kuznetsova I."/>
            <person name="Belimov A."/>
            <person name="Yakubov V."/>
            <person name="Chirak E."/>
            <person name="Afonin A."/>
            <person name="Gogolev Y."/>
            <person name="Andronov E."/>
            <person name="Tikhonovich I."/>
        </authorList>
    </citation>
    <scope>NUCLEOTIDE SEQUENCE [LARGE SCALE GENOMIC DNA]</scope>
    <source>
        <strain evidence="4">581</strain>
    </source>
</reference>
<dbReference type="InterPro" id="IPR020845">
    <property type="entry name" value="AMP-binding_CS"/>
</dbReference>
<dbReference type="Pfam" id="PF00501">
    <property type="entry name" value="AMP-binding"/>
    <property type="match status" value="1"/>
</dbReference>
<dbReference type="InterPro" id="IPR000873">
    <property type="entry name" value="AMP-dep_synth/lig_dom"/>
</dbReference>
<dbReference type="EMBL" id="CP050292">
    <property type="protein sequence ID" value="QND72993.1"/>
    <property type="molecule type" value="Genomic_DNA"/>
</dbReference>
<dbReference type="Gene3D" id="3.40.50.12780">
    <property type="entry name" value="N-terminal domain of ligase-like"/>
    <property type="match status" value="1"/>
</dbReference>
<evidence type="ECO:0000313" key="4">
    <source>
        <dbReference type="Proteomes" id="UP000515291"/>
    </source>
</evidence>
<dbReference type="InterPro" id="IPR042099">
    <property type="entry name" value="ANL_N_sf"/>
</dbReference>
<evidence type="ECO:0000259" key="1">
    <source>
        <dbReference type="Pfam" id="PF00501"/>
    </source>
</evidence>
<dbReference type="Proteomes" id="UP000515291">
    <property type="component" value="Chromosome"/>
</dbReference>
<feature type="domain" description="AMP-dependent synthetase/ligase" evidence="1">
    <location>
        <begin position="56"/>
        <end position="434"/>
    </location>
</feature>
<feature type="domain" description="AMP-binding enzyme C-terminal" evidence="2">
    <location>
        <begin position="488"/>
        <end position="565"/>
    </location>
</feature>
<accession>A0A7G6U1W1</accession>
<organism evidence="3 4">
    <name type="scientific">Tardiphaga robiniae</name>
    <dbReference type="NCBI Taxonomy" id="943830"/>
    <lineage>
        <taxon>Bacteria</taxon>
        <taxon>Pseudomonadati</taxon>
        <taxon>Pseudomonadota</taxon>
        <taxon>Alphaproteobacteria</taxon>
        <taxon>Hyphomicrobiales</taxon>
        <taxon>Nitrobacteraceae</taxon>
        <taxon>Tardiphaga</taxon>
    </lineage>
</organism>
<evidence type="ECO:0000259" key="2">
    <source>
        <dbReference type="Pfam" id="PF13193"/>
    </source>
</evidence>
<dbReference type="InterPro" id="IPR045851">
    <property type="entry name" value="AMP-bd_C_sf"/>
</dbReference>